<dbReference type="Gene3D" id="3.30.420.10">
    <property type="entry name" value="Ribonuclease H-like superfamily/Ribonuclease H"/>
    <property type="match status" value="1"/>
</dbReference>
<protein>
    <submittedName>
        <fullName evidence="1">Transposon Tf2-9 poly</fullName>
    </submittedName>
</protein>
<dbReference type="GO" id="GO:0003676">
    <property type="term" value="F:nucleic acid binding"/>
    <property type="evidence" value="ECO:0007669"/>
    <property type="project" value="InterPro"/>
</dbReference>
<dbReference type="InterPro" id="IPR012337">
    <property type="entry name" value="RNaseH-like_sf"/>
</dbReference>
<reference evidence="1" key="1">
    <citation type="submission" date="2020-04" db="EMBL/GenBank/DDBJ databases">
        <authorList>
            <person name="Alioto T."/>
            <person name="Alioto T."/>
            <person name="Gomez Garrido J."/>
        </authorList>
    </citation>
    <scope>NUCLEOTIDE SEQUENCE</scope>
    <source>
        <strain evidence="1">A484AB</strain>
    </source>
</reference>
<feature type="non-terminal residue" evidence="1">
    <location>
        <position position="206"/>
    </location>
</feature>
<evidence type="ECO:0000313" key="1">
    <source>
        <dbReference type="EMBL" id="CAB4023902.1"/>
    </source>
</evidence>
<dbReference type="Proteomes" id="UP001152795">
    <property type="component" value="Unassembled WGS sequence"/>
</dbReference>
<name>A0A7D9J863_PARCT</name>
<sequence length="206" mass="23647">MIETIETGNCSEAKQFLIPYYEVRDELFVADGVIMRMDRIVSPSQQKMAELPDRPWDVVEADFCEICTEVDMVTSTSTIPVTKKLKKIFSTHGIPRILQTVNGPPFNGEQFQAFAEEMGFHHKRVTPIHLKAQGQVENFNKRINKTTKIACEEGIDIKSAIYDMLQAYRQTPHPATKSKPYAVLMHRQVRARLEHFPTEVHITQDE</sequence>
<dbReference type="PANTHER" id="PTHR37984">
    <property type="entry name" value="PROTEIN CBG26694"/>
    <property type="match status" value="1"/>
</dbReference>
<dbReference type="InterPro" id="IPR001584">
    <property type="entry name" value="Integrase_cat-core"/>
</dbReference>
<keyword evidence="2" id="KW-1185">Reference proteome</keyword>
<comment type="caution">
    <text evidence="1">The sequence shown here is derived from an EMBL/GenBank/DDBJ whole genome shotgun (WGS) entry which is preliminary data.</text>
</comment>
<dbReference type="InterPro" id="IPR050951">
    <property type="entry name" value="Retrovirus_Pol_polyprotein"/>
</dbReference>
<dbReference type="GO" id="GO:0015074">
    <property type="term" value="P:DNA integration"/>
    <property type="evidence" value="ECO:0007669"/>
    <property type="project" value="InterPro"/>
</dbReference>
<organism evidence="1 2">
    <name type="scientific">Paramuricea clavata</name>
    <name type="common">Red gorgonian</name>
    <name type="synonym">Violescent sea-whip</name>
    <dbReference type="NCBI Taxonomy" id="317549"/>
    <lineage>
        <taxon>Eukaryota</taxon>
        <taxon>Metazoa</taxon>
        <taxon>Cnidaria</taxon>
        <taxon>Anthozoa</taxon>
        <taxon>Octocorallia</taxon>
        <taxon>Malacalcyonacea</taxon>
        <taxon>Plexauridae</taxon>
        <taxon>Paramuricea</taxon>
    </lineage>
</organism>
<dbReference type="PANTHER" id="PTHR37984:SF11">
    <property type="entry name" value="INTEGRASE CATALYTIC DOMAIN-CONTAINING PROTEIN"/>
    <property type="match status" value="1"/>
</dbReference>
<dbReference type="SUPFAM" id="SSF53098">
    <property type="entry name" value="Ribonuclease H-like"/>
    <property type="match status" value="1"/>
</dbReference>
<dbReference type="EMBL" id="CACRXK020012743">
    <property type="protein sequence ID" value="CAB4023902.1"/>
    <property type="molecule type" value="Genomic_DNA"/>
</dbReference>
<evidence type="ECO:0000313" key="2">
    <source>
        <dbReference type="Proteomes" id="UP001152795"/>
    </source>
</evidence>
<dbReference type="OrthoDB" id="5988424at2759"/>
<dbReference type="PROSITE" id="PS50994">
    <property type="entry name" value="INTEGRASE"/>
    <property type="match status" value="1"/>
</dbReference>
<proteinExistence type="predicted"/>
<dbReference type="InterPro" id="IPR036397">
    <property type="entry name" value="RNaseH_sf"/>
</dbReference>
<gene>
    <name evidence="1" type="ORF">PACLA_8A072918</name>
</gene>
<accession>A0A7D9J863</accession>
<dbReference type="AlphaFoldDB" id="A0A7D9J863"/>